<evidence type="ECO:0000313" key="2">
    <source>
        <dbReference type="EMBL" id="ACM34609.1"/>
    </source>
</evidence>
<sequence length="249" mass="27235">MSTAGGNHLGNLATLALDAHYRTGDRDPVSGFYKPCLDAAVTYDRAVGYFRSSIFAIIGQPFVDFARRGGKARFICSPSITEEDAQAIASGYVQRDEAVERAISRDIDALLSDPAAGHSAKLLATFIKVGALDMKIAIRSGGNGIYHEKIGIFDDARGHQVSFLGSANETWSAWHAEGNHESIEVFRSWLPADEARVQSHHKIFDLLWRGETPGVDTIEFPEAQRRKLLTAAAPGLDDPVNRPGFPRHF</sequence>
<name>A0A9J9Q8M4_ACIET</name>
<dbReference type="GO" id="GO:0003824">
    <property type="term" value="F:catalytic activity"/>
    <property type="evidence" value="ECO:0007669"/>
    <property type="project" value="InterPro"/>
</dbReference>
<accession>A0A9J9Q8M4</accession>
<dbReference type="KEGG" id="dia:Dtpsy_3178"/>
<gene>
    <name evidence="2" type="ordered locus">Dtpsy_3178</name>
</gene>
<reference evidence="2 3" key="1">
    <citation type="journal article" date="2010" name="J. Bacteriol.">
        <title>Completed genome sequence of the anaerobic iron-oxidizing bacterium Acidovorax ebreus strain TPSY.</title>
        <authorList>
            <person name="Byrne-Bailey K.G."/>
            <person name="Weber K.A."/>
            <person name="Chair A.H."/>
            <person name="Bose S."/>
            <person name="Knox T."/>
            <person name="Spanbauer T.L."/>
            <person name="Chertkov O."/>
            <person name="Coates J.D."/>
        </authorList>
    </citation>
    <scope>NUCLEOTIDE SEQUENCE [LARGE SCALE GENOMIC DNA]</scope>
    <source>
        <strain evidence="2 3">TPSY</strain>
    </source>
</reference>
<proteinExistence type="predicted"/>
<evidence type="ECO:0000313" key="3">
    <source>
        <dbReference type="Proteomes" id="UP000000450"/>
    </source>
</evidence>
<dbReference type="PROSITE" id="PS50035">
    <property type="entry name" value="PLD"/>
    <property type="match status" value="1"/>
</dbReference>
<dbReference type="Gene3D" id="3.30.870.10">
    <property type="entry name" value="Endonuclease Chain A"/>
    <property type="match status" value="1"/>
</dbReference>
<dbReference type="EMBL" id="CP001392">
    <property type="protein sequence ID" value="ACM34609.1"/>
    <property type="molecule type" value="Genomic_DNA"/>
</dbReference>
<feature type="domain" description="PLD phosphodiesterase" evidence="1">
    <location>
        <begin position="142"/>
        <end position="173"/>
    </location>
</feature>
<keyword evidence="3" id="KW-1185">Reference proteome</keyword>
<evidence type="ECO:0000259" key="1">
    <source>
        <dbReference type="PROSITE" id="PS50035"/>
    </source>
</evidence>
<dbReference type="GO" id="GO:0006793">
    <property type="term" value="P:phosphorus metabolic process"/>
    <property type="evidence" value="ECO:0007669"/>
    <property type="project" value="UniProtKB-ARBA"/>
</dbReference>
<dbReference type="RefSeq" id="WP_015914429.1">
    <property type="nucleotide sequence ID" value="NC_011992.1"/>
</dbReference>
<dbReference type="Pfam" id="PF13091">
    <property type="entry name" value="PLDc_2"/>
    <property type="match status" value="1"/>
</dbReference>
<protein>
    <submittedName>
        <fullName evidence="2">Type III restriction protein res subunit</fullName>
    </submittedName>
</protein>
<dbReference type="InterPro" id="IPR001736">
    <property type="entry name" value="PLipase_D/transphosphatidylase"/>
</dbReference>
<dbReference type="AlphaFoldDB" id="A0A9J9Q8M4"/>
<dbReference type="InterPro" id="IPR025202">
    <property type="entry name" value="PLD-like_dom"/>
</dbReference>
<organism evidence="2 3">
    <name type="scientific">Acidovorax ebreus (strain TPSY)</name>
    <name type="common">Diaphorobacter sp. (strain TPSY)</name>
    <dbReference type="NCBI Taxonomy" id="535289"/>
    <lineage>
        <taxon>Bacteria</taxon>
        <taxon>Pseudomonadati</taxon>
        <taxon>Pseudomonadota</taxon>
        <taxon>Betaproteobacteria</taxon>
        <taxon>Burkholderiales</taxon>
        <taxon>Comamonadaceae</taxon>
        <taxon>Diaphorobacter</taxon>
    </lineage>
</organism>
<dbReference type="CDD" id="cd09179">
    <property type="entry name" value="PLDc_N_DEXD_a"/>
    <property type="match status" value="1"/>
</dbReference>
<dbReference type="Proteomes" id="UP000000450">
    <property type="component" value="Chromosome"/>
</dbReference>